<dbReference type="Gene3D" id="3.20.20.370">
    <property type="entry name" value="Glycoside hydrolase/deacetylase"/>
    <property type="match status" value="1"/>
</dbReference>
<dbReference type="PANTHER" id="PTHR34216:SF3">
    <property type="entry name" value="POLY-BETA-1,6-N-ACETYL-D-GLUCOSAMINE N-DEACETYLASE"/>
    <property type="match status" value="1"/>
</dbReference>
<evidence type="ECO:0000313" key="5">
    <source>
        <dbReference type="EMBL" id="OOV87450.1"/>
    </source>
</evidence>
<protein>
    <recommendedName>
        <fullName evidence="4">NodB homology domain-containing protein</fullName>
    </recommendedName>
</protein>
<keyword evidence="6" id="KW-1185">Reference proteome</keyword>
<evidence type="ECO:0000313" key="6">
    <source>
        <dbReference type="Proteomes" id="UP000190064"/>
    </source>
</evidence>
<dbReference type="InterPro" id="IPR051398">
    <property type="entry name" value="Polysacch_Deacetylase"/>
</dbReference>
<accession>A0A1T1HCJ0</accession>
<organism evidence="5 6">
    <name type="scientific">Oceanospirillum linum</name>
    <dbReference type="NCBI Taxonomy" id="966"/>
    <lineage>
        <taxon>Bacteria</taxon>
        <taxon>Pseudomonadati</taxon>
        <taxon>Pseudomonadota</taxon>
        <taxon>Gammaproteobacteria</taxon>
        <taxon>Oceanospirillales</taxon>
        <taxon>Oceanospirillaceae</taxon>
        <taxon>Oceanospirillum</taxon>
    </lineage>
</organism>
<sequence length="365" mass="40931">MRLSLLGSTVLGLSLIGSQVQAKEIAEQHHASVLMYHHISAETPPSTSTDAGAFTQHLDLLDQLGFQVWSLPQVTAYLKANKPLPDKVAVLTFDDAYLSVYDTAMPIMSARKLPFTIFVNAAPIDQGNRQYMTWEQLREAKAKGATIGNHSLHHKHMIRHQRGESEAQWLDRMRAEITGNQQQLEKHLGVLSETKLFAYPYGEFNPALESLLADLGYIAFGQQSGAVSRFTSLQGAPRYAANGVYSDPQSLKTKLLALPFPIKAEEPRSGVLAADERSPVLTLTLDKGDYRLDQLRCYGPVGEVLQLTHEYQADGTVKLQMATERTLPAGRHRYNCTAPHISEPRWFWFSRQWMLPEPDGRWYKG</sequence>
<evidence type="ECO:0000256" key="2">
    <source>
        <dbReference type="ARBA" id="ARBA00022729"/>
    </source>
</evidence>
<dbReference type="Pfam" id="PF01522">
    <property type="entry name" value="Polysacc_deac_1"/>
    <property type="match status" value="1"/>
</dbReference>
<feature type="signal peptide" evidence="3">
    <location>
        <begin position="1"/>
        <end position="22"/>
    </location>
</feature>
<comment type="caution">
    <text evidence="5">The sequence shown here is derived from an EMBL/GenBank/DDBJ whole genome shotgun (WGS) entry which is preliminary data.</text>
</comment>
<dbReference type="RefSeq" id="WP_078318779.1">
    <property type="nucleotide sequence ID" value="NZ_FXTS01000002.1"/>
</dbReference>
<dbReference type="CDD" id="cd10973">
    <property type="entry name" value="CE4_DAC_u4_5s"/>
    <property type="match status" value="1"/>
</dbReference>
<dbReference type="Proteomes" id="UP000190064">
    <property type="component" value="Unassembled WGS sequence"/>
</dbReference>
<evidence type="ECO:0000256" key="1">
    <source>
        <dbReference type="ARBA" id="ARBA00004613"/>
    </source>
</evidence>
<keyword evidence="2 3" id="KW-0732">Signal</keyword>
<dbReference type="InterPro" id="IPR011330">
    <property type="entry name" value="Glyco_hydro/deAcase_b/a-brl"/>
</dbReference>
<feature type="domain" description="NodB homology" evidence="4">
    <location>
        <begin position="87"/>
        <end position="293"/>
    </location>
</feature>
<dbReference type="PANTHER" id="PTHR34216">
    <property type="match status" value="1"/>
</dbReference>
<gene>
    <name evidence="5" type="ORF">BTA35_0205220</name>
</gene>
<evidence type="ECO:0000256" key="3">
    <source>
        <dbReference type="SAM" id="SignalP"/>
    </source>
</evidence>
<dbReference type="GO" id="GO:0005576">
    <property type="term" value="C:extracellular region"/>
    <property type="evidence" value="ECO:0007669"/>
    <property type="project" value="UniProtKB-SubCell"/>
</dbReference>
<dbReference type="STRING" id="966.BTA35_0205220"/>
<proteinExistence type="predicted"/>
<dbReference type="InterPro" id="IPR002509">
    <property type="entry name" value="NODB_dom"/>
</dbReference>
<dbReference type="AlphaFoldDB" id="A0A1T1HCJ0"/>
<dbReference type="EMBL" id="MTSD02000002">
    <property type="protein sequence ID" value="OOV87450.1"/>
    <property type="molecule type" value="Genomic_DNA"/>
</dbReference>
<dbReference type="PROSITE" id="PS51677">
    <property type="entry name" value="NODB"/>
    <property type="match status" value="1"/>
</dbReference>
<name>A0A1T1HCJ0_OCELI</name>
<evidence type="ECO:0000259" key="4">
    <source>
        <dbReference type="PROSITE" id="PS51677"/>
    </source>
</evidence>
<dbReference type="GO" id="GO:0016810">
    <property type="term" value="F:hydrolase activity, acting on carbon-nitrogen (but not peptide) bonds"/>
    <property type="evidence" value="ECO:0007669"/>
    <property type="project" value="InterPro"/>
</dbReference>
<reference evidence="5" key="1">
    <citation type="submission" date="2017-02" db="EMBL/GenBank/DDBJ databases">
        <title>Draft Genome Sequence of the Salt Water Bacterium Oceanospirillum linum ATCC 11336.</title>
        <authorList>
            <person name="Trachtenberg A.M."/>
            <person name="Carney J.G."/>
            <person name="Linnane J.D."/>
            <person name="Rheaume B.A."/>
            <person name="Pitts N.L."/>
            <person name="Mykles D.L."/>
            <person name="Maclea K.S."/>
        </authorList>
    </citation>
    <scope>NUCLEOTIDE SEQUENCE [LARGE SCALE GENOMIC DNA]</scope>
    <source>
        <strain evidence="5">ATCC 11336</strain>
    </source>
</reference>
<feature type="chain" id="PRO_5010588479" description="NodB homology domain-containing protein" evidence="3">
    <location>
        <begin position="23"/>
        <end position="365"/>
    </location>
</feature>
<dbReference type="SUPFAM" id="SSF88713">
    <property type="entry name" value="Glycoside hydrolase/deacetylase"/>
    <property type="match status" value="1"/>
</dbReference>
<comment type="subcellular location">
    <subcellularLocation>
        <location evidence="1">Secreted</location>
    </subcellularLocation>
</comment>
<dbReference type="GO" id="GO:0005975">
    <property type="term" value="P:carbohydrate metabolic process"/>
    <property type="evidence" value="ECO:0007669"/>
    <property type="project" value="InterPro"/>
</dbReference>